<feature type="transmembrane region" description="Helical" evidence="9">
    <location>
        <begin position="121"/>
        <end position="142"/>
    </location>
</feature>
<dbReference type="PANTHER" id="PTHR24221">
    <property type="entry name" value="ATP-BINDING CASSETTE SUB-FAMILY B"/>
    <property type="match status" value="1"/>
</dbReference>
<proteinExistence type="inferred from homology"/>
<protein>
    <submittedName>
        <fullName evidence="12">ATP-binding cassette sub- B member 6, mitochondrial</fullName>
    </submittedName>
</protein>
<feature type="compositionally biased region" description="Basic and acidic residues" evidence="8">
    <location>
        <begin position="83"/>
        <end position="96"/>
    </location>
</feature>
<dbReference type="Gene3D" id="1.20.1560.10">
    <property type="entry name" value="ABC transporter type 1, transmembrane domain"/>
    <property type="match status" value="1"/>
</dbReference>
<keyword evidence="6 9" id="KW-0472">Membrane</keyword>
<dbReference type="InterPro" id="IPR011527">
    <property type="entry name" value="ABC1_TM_dom"/>
</dbReference>
<evidence type="ECO:0000313" key="13">
    <source>
        <dbReference type="Proteomes" id="UP001194696"/>
    </source>
</evidence>
<evidence type="ECO:0000259" key="11">
    <source>
        <dbReference type="PROSITE" id="PS50929"/>
    </source>
</evidence>
<evidence type="ECO:0000259" key="10">
    <source>
        <dbReference type="PROSITE" id="PS50893"/>
    </source>
</evidence>
<keyword evidence="5 9" id="KW-1133">Transmembrane helix</keyword>
<comment type="caution">
    <text evidence="12">The sequence shown here is derived from an EMBL/GenBank/DDBJ whole genome shotgun (WGS) entry which is preliminary data.</text>
</comment>
<dbReference type="SUPFAM" id="SSF90123">
    <property type="entry name" value="ABC transporter transmembrane region"/>
    <property type="match status" value="1"/>
</dbReference>
<evidence type="ECO:0000256" key="1">
    <source>
        <dbReference type="ARBA" id="ARBA00004141"/>
    </source>
</evidence>
<comment type="similarity">
    <text evidence="7">Belongs to the ABC transporter superfamily. ABCB family. Heavy Metal importer (TC 3.A.1.210) subfamily.</text>
</comment>
<dbReference type="InterPro" id="IPR017871">
    <property type="entry name" value="ABC_transporter-like_CS"/>
</dbReference>
<dbReference type="Gene3D" id="3.40.50.300">
    <property type="entry name" value="P-loop containing nucleotide triphosphate hydrolases"/>
    <property type="match status" value="1"/>
</dbReference>
<keyword evidence="3" id="KW-0547">Nucleotide-binding</keyword>
<keyword evidence="13" id="KW-1185">Reference proteome</keyword>
<evidence type="ECO:0000256" key="7">
    <source>
        <dbReference type="ARBA" id="ARBA00024363"/>
    </source>
</evidence>
<dbReference type="PROSITE" id="PS50929">
    <property type="entry name" value="ABC_TM1F"/>
    <property type="match status" value="1"/>
</dbReference>
<evidence type="ECO:0000256" key="6">
    <source>
        <dbReference type="ARBA" id="ARBA00023136"/>
    </source>
</evidence>
<dbReference type="Pfam" id="PF00664">
    <property type="entry name" value="ABC_membrane"/>
    <property type="match status" value="1"/>
</dbReference>
<dbReference type="PROSITE" id="PS50893">
    <property type="entry name" value="ABC_TRANSPORTER_2"/>
    <property type="match status" value="1"/>
</dbReference>
<evidence type="ECO:0000313" key="12">
    <source>
        <dbReference type="EMBL" id="KAG0297025.1"/>
    </source>
</evidence>
<dbReference type="Pfam" id="PF00005">
    <property type="entry name" value="ABC_tran"/>
    <property type="match status" value="1"/>
</dbReference>
<reference evidence="12 13" key="1">
    <citation type="journal article" date="2020" name="Fungal Divers.">
        <title>Resolving the Mortierellaceae phylogeny through synthesis of multi-gene phylogenetics and phylogenomics.</title>
        <authorList>
            <person name="Vandepol N."/>
            <person name="Liber J."/>
            <person name="Desiro A."/>
            <person name="Na H."/>
            <person name="Kennedy M."/>
            <person name="Barry K."/>
            <person name="Grigoriev I.V."/>
            <person name="Miller A.N."/>
            <person name="O'Donnell K."/>
            <person name="Stajich J.E."/>
            <person name="Bonito G."/>
        </authorList>
    </citation>
    <scope>NUCLEOTIDE SEQUENCE [LARGE SCALE GENOMIC DNA]</scope>
    <source>
        <strain evidence="12 13">AD045</strain>
    </source>
</reference>
<keyword evidence="4 12" id="KW-0067">ATP-binding</keyword>
<dbReference type="InterPro" id="IPR003593">
    <property type="entry name" value="AAA+_ATPase"/>
</dbReference>
<gene>
    <name evidence="12" type="primary">ABCB6_2</name>
    <name evidence="12" type="ORF">BGZ96_007909</name>
</gene>
<dbReference type="InterPro" id="IPR039421">
    <property type="entry name" value="Type_1_exporter"/>
</dbReference>
<dbReference type="InterPro" id="IPR027417">
    <property type="entry name" value="P-loop_NTPase"/>
</dbReference>
<dbReference type="InterPro" id="IPR036640">
    <property type="entry name" value="ABC1_TM_sf"/>
</dbReference>
<name>A0ABQ7KER1_9FUNG</name>
<dbReference type="EMBL" id="JAAAIM010000042">
    <property type="protein sequence ID" value="KAG0297025.1"/>
    <property type="molecule type" value="Genomic_DNA"/>
</dbReference>
<feature type="transmembrane region" description="Helical" evidence="9">
    <location>
        <begin position="278"/>
        <end position="295"/>
    </location>
</feature>
<accession>A0ABQ7KER1</accession>
<evidence type="ECO:0000256" key="9">
    <source>
        <dbReference type="SAM" id="Phobius"/>
    </source>
</evidence>
<dbReference type="SMART" id="SM00382">
    <property type="entry name" value="AAA"/>
    <property type="match status" value="1"/>
</dbReference>
<sequence length="733" mass="81776">MADNLRKFSLFGITGDVMEKILLGSLALRFGLLCIMALLSVVTLSEILDPSVLQMPASLLMDPLASPPKTNTELGAMTSEPSTKTDEDKDSTEKTRQQGFKSVLRKVVFSLRMSYPSGKRWLQVLYFVKFGIMILGRVIVFYTPMQTERVIRAFGQTGQAADGAPILSKFDMASIVSYVLYDYLKRYSNILTAITAIVDTPVDDHARSSMTLRFFQHVHGLSMEYHLNAKSGETMPVLQGAEHSVIYITEILLYQILPSVLDVMLSLVYFWFAWGWKYGLIMVVNLVLYMIMNHFTTKRRIRNWNDYSDVSHKASSRAADSLQNFETVKHFSNEAFEVDRYRAGLVGHSKMSLRSTVEDSLLAMPRGLLWSWNLFIGCALCATEIAQGKRDPSSFMTFVLHTKQLEDPVDTFGWVFSSIKREFNSIDKLFDILEAEPTVKDIPNAPSLITKKGDIEFEDVCFQYGADKKGLSNISFKVPQGSTIGIVGPTGSGKSTLLKLMFRLWDPTSGRILIDGQDISKVTQTSVREQIGVVPQDTTLLDESILYNIGYARPSATRDEIEDAAKAAHIHDNIMTFDKGYNTSVGERGAKLSGGERQRIGIARVVLKRSSIILLDEATSALDSATENDIQKALNAVTENRTTFVVAHRLSTVMHADLILCIKDGRIVERGTHEELIQRAIDDDGKGEYYKMWRIQSGESSSSSASTVSDDVCDSAFQDMTYNAETCAGLKEP</sequence>
<dbReference type="Proteomes" id="UP001194696">
    <property type="component" value="Unassembled WGS sequence"/>
</dbReference>
<organism evidence="12 13">
    <name type="scientific">Linnemannia gamsii</name>
    <dbReference type="NCBI Taxonomy" id="64522"/>
    <lineage>
        <taxon>Eukaryota</taxon>
        <taxon>Fungi</taxon>
        <taxon>Fungi incertae sedis</taxon>
        <taxon>Mucoromycota</taxon>
        <taxon>Mortierellomycotina</taxon>
        <taxon>Mortierellomycetes</taxon>
        <taxon>Mortierellales</taxon>
        <taxon>Mortierellaceae</taxon>
        <taxon>Linnemannia</taxon>
    </lineage>
</organism>
<dbReference type="PANTHER" id="PTHR24221:SF654">
    <property type="entry name" value="ATP-BINDING CASSETTE SUB-FAMILY B MEMBER 6"/>
    <property type="match status" value="1"/>
</dbReference>
<evidence type="ECO:0000256" key="3">
    <source>
        <dbReference type="ARBA" id="ARBA00022741"/>
    </source>
</evidence>
<dbReference type="InterPro" id="IPR003439">
    <property type="entry name" value="ABC_transporter-like_ATP-bd"/>
</dbReference>
<evidence type="ECO:0000256" key="2">
    <source>
        <dbReference type="ARBA" id="ARBA00022692"/>
    </source>
</evidence>
<feature type="domain" description="ABC transporter" evidence="10">
    <location>
        <begin position="455"/>
        <end position="689"/>
    </location>
</feature>
<evidence type="ECO:0000256" key="5">
    <source>
        <dbReference type="ARBA" id="ARBA00022989"/>
    </source>
</evidence>
<evidence type="ECO:0000256" key="8">
    <source>
        <dbReference type="SAM" id="MobiDB-lite"/>
    </source>
</evidence>
<feature type="transmembrane region" description="Helical" evidence="9">
    <location>
        <begin position="21"/>
        <end position="45"/>
    </location>
</feature>
<feature type="domain" description="ABC transmembrane type-1" evidence="11">
    <location>
        <begin position="205"/>
        <end position="421"/>
    </location>
</feature>
<keyword evidence="2 9" id="KW-0812">Transmembrane</keyword>
<feature type="region of interest" description="Disordered" evidence="8">
    <location>
        <begin position="70"/>
        <end position="97"/>
    </location>
</feature>
<feature type="transmembrane region" description="Helical" evidence="9">
    <location>
        <begin position="251"/>
        <end position="272"/>
    </location>
</feature>
<dbReference type="GO" id="GO:0005524">
    <property type="term" value="F:ATP binding"/>
    <property type="evidence" value="ECO:0007669"/>
    <property type="project" value="UniProtKB-KW"/>
</dbReference>
<dbReference type="PROSITE" id="PS00211">
    <property type="entry name" value="ABC_TRANSPORTER_1"/>
    <property type="match status" value="1"/>
</dbReference>
<evidence type="ECO:0000256" key="4">
    <source>
        <dbReference type="ARBA" id="ARBA00022840"/>
    </source>
</evidence>
<dbReference type="SUPFAM" id="SSF52540">
    <property type="entry name" value="P-loop containing nucleoside triphosphate hydrolases"/>
    <property type="match status" value="1"/>
</dbReference>
<comment type="subcellular location">
    <subcellularLocation>
        <location evidence="1">Membrane</location>
        <topology evidence="1">Multi-pass membrane protein</topology>
    </subcellularLocation>
</comment>